<dbReference type="PRINTS" id="PR01818">
    <property type="entry name" value="DESMOCADHERN"/>
</dbReference>
<dbReference type="GO" id="GO:0016342">
    <property type="term" value="C:catenin complex"/>
    <property type="evidence" value="ECO:0007669"/>
    <property type="project" value="TreeGrafter"/>
</dbReference>
<dbReference type="FunFam" id="2.60.40.60:FF:000011">
    <property type="entry name" value="Cadherin 1"/>
    <property type="match status" value="1"/>
</dbReference>
<organism evidence="20 21">
    <name type="scientific">Echeneis naucrates</name>
    <name type="common">Live sharksucker</name>
    <dbReference type="NCBI Taxonomy" id="173247"/>
    <lineage>
        <taxon>Eukaryota</taxon>
        <taxon>Metazoa</taxon>
        <taxon>Chordata</taxon>
        <taxon>Craniata</taxon>
        <taxon>Vertebrata</taxon>
        <taxon>Euteleostomi</taxon>
        <taxon>Actinopterygii</taxon>
        <taxon>Neopterygii</taxon>
        <taxon>Teleostei</taxon>
        <taxon>Neoteleostei</taxon>
        <taxon>Acanthomorphata</taxon>
        <taxon>Carangaria</taxon>
        <taxon>Carangiformes</taxon>
        <taxon>Echeneidae</taxon>
        <taxon>Echeneis</taxon>
    </lineage>
</organism>
<dbReference type="FunFam" id="2.60.40.60:FF:000019">
    <property type="entry name" value="Cadherin 2"/>
    <property type="match status" value="1"/>
</dbReference>
<keyword evidence="21" id="KW-1185">Reference proteome</keyword>
<evidence type="ECO:0000256" key="3">
    <source>
        <dbReference type="ARBA" id="ARBA00022475"/>
    </source>
</evidence>
<dbReference type="GO" id="GO:0000902">
    <property type="term" value="P:cell morphogenesis"/>
    <property type="evidence" value="ECO:0007669"/>
    <property type="project" value="TreeGrafter"/>
</dbReference>
<evidence type="ECO:0000256" key="8">
    <source>
        <dbReference type="ARBA" id="ARBA00022837"/>
    </source>
</evidence>
<dbReference type="PROSITE" id="PS00232">
    <property type="entry name" value="CADHERIN_1"/>
    <property type="match status" value="2"/>
</dbReference>
<evidence type="ECO:0000313" key="21">
    <source>
        <dbReference type="Proteomes" id="UP000472264"/>
    </source>
</evidence>
<dbReference type="GO" id="GO:0055113">
    <property type="term" value="P:epiboly involved in gastrulation with mouth forming second"/>
    <property type="evidence" value="ECO:0007669"/>
    <property type="project" value="UniProtKB-ARBA"/>
</dbReference>
<evidence type="ECO:0000256" key="18">
    <source>
        <dbReference type="SAM" id="SignalP"/>
    </source>
</evidence>
<dbReference type="SMART" id="SM00112">
    <property type="entry name" value="CA"/>
    <property type="match status" value="4"/>
</dbReference>
<proteinExistence type="predicted"/>
<dbReference type="Gene3D" id="4.10.900.10">
    <property type="entry name" value="TCF3-CBD (Catenin binding domain)"/>
    <property type="match status" value="1"/>
</dbReference>
<dbReference type="GO" id="GO:0007498">
    <property type="term" value="P:mesoderm development"/>
    <property type="evidence" value="ECO:0007669"/>
    <property type="project" value="UniProtKB-ARBA"/>
</dbReference>
<dbReference type="GO" id="GO:0007156">
    <property type="term" value="P:homophilic cell adhesion via plasma membrane adhesion molecules"/>
    <property type="evidence" value="ECO:0007669"/>
    <property type="project" value="InterPro"/>
</dbReference>
<dbReference type="GO" id="GO:0008013">
    <property type="term" value="F:beta-catenin binding"/>
    <property type="evidence" value="ECO:0007669"/>
    <property type="project" value="TreeGrafter"/>
</dbReference>
<dbReference type="SUPFAM" id="SSF49313">
    <property type="entry name" value="Cadherin-like"/>
    <property type="match status" value="6"/>
</dbReference>
<evidence type="ECO:0000256" key="2">
    <source>
        <dbReference type="ARBA" id="ARBA00004568"/>
    </source>
</evidence>
<keyword evidence="6 18" id="KW-0732">Signal</keyword>
<comment type="subcellular location">
    <subcellularLocation>
        <location evidence="2">Cell junction</location>
        <location evidence="2">Desmosome</location>
    </subcellularLocation>
    <subcellularLocation>
        <location evidence="1 15">Cell membrane</location>
        <topology evidence="1 15">Single-pass type I membrane protein</topology>
    </subcellularLocation>
</comment>
<feature type="domain" description="Cadherin" evidence="19">
    <location>
        <begin position="342"/>
        <end position="454"/>
    </location>
</feature>
<dbReference type="Ensembl" id="ENSENLT00000034430.1">
    <property type="protein sequence ID" value="ENSENLP00000033496.1"/>
    <property type="gene ID" value="ENSENLG00000014653.1"/>
</dbReference>
<dbReference type="FunFam" id="2.60.40.60:FF:000031">
    <property type="entry name" value="Cadherin 3"/>
    <property type="match status" value="1"/>
</dbReference>
<dbReference type="GO" id="GO:0045296">
    <property type="term" value="F:cadherin binding"/>
    <property type="evidence" value="ECO:0007669"/>
    <property type="project" value="TreeGrafter"/>
</dbReference>
<keyword evidence="11 17" id="KW-1133">Transmembrane helix</keyword>
<dbReference type="PANTHER" id="PTHR24027">
    <property type="entry name" value="CADHERIN-23"/>
    <property type="match status" value="1"/>
</dbReference>
<dbReference type="OMA" id="VTICRHE"/>
<reference evidence="20" key="3">
    <citation type="submission" date="2025-09" db="UniProtKB">
        <authorList>
            <consortium name="Ensembl"/>
        </authorList>
    </citation>
    <scope>IDENTIFICATION</scope>
</reference>
<dbReference type="SMART" id="SM01055">
    <property type="entry name" value="Cadherin_pro"/>
    <property type="match status" value="1"/>
</dbReference>
<keyword evidence="4 15" id="KW-0812">Transmembrane</keyword>
<keyword evidence="3" id="KW-1003">Cell membrane</keyword>
<evidence type="ECO:0000256" key="11">
    <source>
        <dbReference type="ARBA" id="ARBA00022989"/>
    </source>
</evidence>
<evidence type="ECO:0000259" key="19">
    <source>
        <dbReference type="PROSITE" id="PS50268"/>
    </source>
</evidence>
<feature type="chain" id="PRO_5025364454" evidence="18">
    <location>
        <begin position="17"/>
        <end position="876"/>
    </location>
</feature>
<dbReference type="GO" id="GO:0030010">
    <property type="term" value="P:establishment of cell polarity"/>
    <property type="evidence" value="ECO:0007669"/>
    <property type="project" value="UniProtKB-ARBA"/>
</dbReference>
<dbReference type="InterPro" id="IPR002126">
    <property type="entry name" value="Cadherin-like_dom"/>
</dbReference>
<evidence type="ECO:0000256" key="7">
    <source>
        <dbReference type="ARBA" id="ARBA00022737"/>
    </source>
</evidence>
<reference evidence="20" key="1">
    <citation type="submission" date="2021-04" db="EMBL/GenBank/DDBJ databases">
        <authorList>
            <consortium name="Wellcome Sanger Institute Data Sharing"/>
        </authorList>
    </citation>
    <scope>NUCLEOTIDE SEQUENCE [LARGE SCALE GENOMIC DNA]</scope>
</reference>
<comment type="function">
    <text evidence="16">A component of desmosome cell-cell junctions which are required for positive regulation of cellular adhesion. Involved in the interaction of plaque proteins and intermediate filaments mediating cell-cell adhesion.</text>
</comment>
<dbReference type="Gene3D" id="2.60.40.60">
    <property type="entry name" value="Cadherins"/>
    <property type="match status" value="6"/>
</dbReference>
<evidence type="ECO:0000256" key="14">
    <source>
        <dbReference type="PROSITE-ProRule" id="PRU00043"/>
    </source>
</evidence>
<evidence type="ECO:0000256" key="1">
    <source>
        <dbReference type="ARBA" id="ARBA00004251"/>
    </source>
</evidence>
<dbReference type="InterPro" id="IPR027397">
    <property type="entry name" value="Catenin-bd_sf"/>
</dbReference>
<feature type="domain" description="Cadherin" evidence="19">
    <location>
        <begin position="152"/>
        <end position="234"/>
    </location>
</feature>
<dbReference type="InParanoid" id="A0A665VP24"/>
<evidence type="ECO:0000256" key="5">
    <source>
        <dbReference type="ARBA" id="ARBA00022723"/>
    </source>
</evidence>
<dbReference type="GO" id="GO:0044331">
    <property type="term" value="P:cell-cell adhesion mediated by cadherin"/>
    <property type="evidence" value="ECO:0007669"/>
    <property type="project" value="TreeGrafter"/>
</dbReference>
<dbReference type="InterPro" id="IPR000233">
    <property type="entry name" value="Cadherin_Y-type_LIR"/>
</dbReference>
<dbReference type="InterPro" id="IPR014868">
    <property type="entry name" value="Cadherin_pro_dom"/>
</dbReference>
<evidence type="ECO:0000256" key="13">
    <source>
        <dbReference type="ARBA" id="ARBA00023180"/>
    </source>
</evidence>
<dbReference type="PANTHER" id="PTHR24027:SF78">
    <property type="entry name" value="CADHERIN-LIKE PROTEIN 26"/>
    <property type="match status" value="1"/>
</dbReference>
<dbReference type="GO" id="GO:0016339">
    <property type="term" value="P:calcium-dependent cell-cell adhesion via plasma membrane cell adhesion molecules"/>
    <property type="evidence" value="ECO:0007669"/>
    <property type="project" value="TreeGrafter"/>
</dbReference>
<dbReference type="GO" id="GO:0005509">
    <property type="term" value="F:calcium ion binding"/>
    <property type="evidence" value="ECO:0007669"/>
    <property type="project" value="UniProtKB-UniRule"/>
</dbReference>
<dbReference type="Pfam" id="PF08758">
    <property type="entry name" value="Cadherin_pro"/>
    <property type="match status" value="1"/>
</dbReference>
<evidence type="ECO:0000256" key="9">
    <source>
        <dbReference type="ARBA" id="ARBA00022889"/>
    </source>
</evidence>
<dbReference type="FunFam" id="2.60.40.60:FF:000022">
    <property type="entry name" value="Cadherin 2"/>
    <property type="match status" value="1"/>
</dbReference>
<dbReference type="GO" id="GO:0001764">
    <property type="term" value="P:neuron migration"/>
    <property type="evidence" value="ECO:0007669"/>
    <property type="project" value="UniProtKB-ARBA"/>
</dbReference>
<dbReference type="InterPro" id="IPR015919">
    <property type="entry name" value="Cadherin-like_sf"/>
</dbReference>
<dbReference type="GO" id="GO:0034332">
    <property type="term" value="P:adherens junction organization"/>
    <property type="evidence" value="ECO:0007669"/>
    <property type="project" value="TreeGrafter"/>
</dbReference>
<name>A0A665VP24_ECHNA</name>
<dbReference type="GO" id="GO:0007398">
    <property type="term" value="P:ectoderm development"/>
    <property type="evidence" value="ECO:0007669"/>
    <property type="project" value="UniProtKB-ARBA"/>
</dbReference>
<dbReference type="GO" id="GO:0007043">
    <property type="term" value="P:cell-cell junction assembly"/>
    <property type="evidence" value="ECO:0007669"/>
    <property type="project" value="TreeGrafter"/>
</dbReference>
<dbReference type="GO" id="GO:0042074">
    <property type="term" value="P:cell migration involved in gastrulation"/>
    <property type="evidence" value="ECO:0007669"/>
    <property type="project" value="UniProtKB-ARBA"/>
</dbReference>
<dbReference type="AlphaFoldDB" id="A0A665VP24"/>
<dbReference type="GO" id="GO:0001841">
    <property type="term" value="P:neural tube formation"/>
    <property type="evidence" value="ECO:0007669"/>
    <property type="project" value="UniProtKB-ARBA"/>
</dbReference>
<dbReference type="FunCoup" id="A0A665VP24">
    <property type="interactions" value="551"/>
</dbReference>
<evidence type="ECO:0000313" key="20">
    <source>
        <dbReference type="Ensembl" id="ENSENLP00000033496.1"/>
    </source>
</evidence>
<keyword evidence="7" id="KW-0677">Repeat</keyword>
<dbReference type="Proteomes" id="UP000472264">
    <property type="component" value="Chromosome 17"/>
</dbReference>
<feature type="transmembrane region" description="Helical" evidence="17">
    <location>
        <begin position="667"/>
        <end position="691"/>
    </location>
</feature>
<dbReference type="FunFam" id="2.60.40.60:FF:000027">
    <property type="entry name" value="Cadherin 2"/>
    <property type="match status" value="1"/>
</dbReference>
<dbReference type="InterPro" id="IPR039808">
    <property type="entry name" value="Cadherin"/>
</dbReference>
<dbReference type="Pfam" id="PF00028">
    <property type="entry name" value="Cadherin"/>
    <property type="match status" value="4"/>
</dbReference>
<sequence length="876" mass="96593">MAIVLIFNIFLGLVVSGVELCFIQSSLHVPVPRTIPAGSEVTKVQLSKCDYDSVHFTTTDTSFSVQPNGVIVAVSPVSMAAGGRTFSLRARDDRGPETEMEVHLFHPPIQKRKYGGQGFLVRSKRRWSPPPFNILENDKGPYPKDIEKIVSDSEAKFTVYYTISGPGSTEHPRGLFTIDKFSGMLTVHRAVDREEYPMFTLRTRVFDRITNMETDKPLDINVIVDDLNDNAPQFKDSLQFTVLEQSKPGTVVGKVNATDRDQEGTDHVVIKYTLLTGSNLFAINPKTGIITTTTNTLDREVKDKHMVVIQLQDRNGDPSGLITTGTATITLMDINDNPPTFAETSYAVSVNENEKEKLILRIPVTDKDLKGSPNWISKFVITKGNENGNFRIDTDPETNEGLLYVTKPLDHEKANNIKLEISARNEAELSNTNAQWMSIPVDVSVKDVDEGPEFSAPIVRFNVKENIANGTVIGKYTATDPETKSGNGIKYYKINDPDSWINVDRNTGELRIANTVDRESPFATDGIYNVTMKAVDASLKTGTGTVIIQVEDVNDNMPMPSTGDLTICEKDGDLGSVVVVAQDKDQSPYSYPFTFSLPSDNNGKWALTRLNDTAAVLKPTKKLVMNHYTVPVEIKDLQGYGGIQMVPVRICQCRNGVCLARDRSVSLGGLALLTMLLPLALLLLLALLLAFSCVTKREKLKLDDGGDSNGILLPSNTEGKGDEVDPSRIYIPPVEQYKDGISGWTAISPSAYGGQSIHDIGTYKSGLYQHDVQQIEGQFVDHRVGSGFDKSHFVQDSSLMNWHTSGRCIHQKVGYFGTEDDGRYADDIVRKYEYEGVGSTAGSVGCCSEFDTNENLDFLNTLGPKFKNLAEVCRKT</sequence>
<evidence type="ECO:0000256" key="17">
    <source>
        <dbReference type="SAM" id="Phobius"/>
    </source>
</evidence>
<evidence type="ECO:0000256" key="4">
    <source>
        <dbReference type="ARBA" id="ARBA00022692"/>
    </source>
</evidence>
<protein>
    <submittedName>
        <fullName evidence="20">Desmocollin-2-like</fullName>
    </submittedName>
</protein>
<feature type="signal peptide" evidence="18">
    <location>
        <begin position="1"/>
        <end position="16"/>
    </location>
</feature>
<evidence type="ECO:0000256" key="10">
    <source>
        <dbReference type="ARBA" id="ARBA00022949"/>
    </source>
</evidence>
<dbReference type="GO" id="GO:0030057">
    <property type="term" value="C:desmosome"/>
    <property type="evidence" value="ECO:0007669"/>
    <property type="project" value="UniProtKB-SubCell"/>
</dbReference>
<dbReference type="Pfam" id="PF01049">
    <property type="entry name" value="CADH_Y-type_LIR"/>
    <property type="match status" value="1"/>
</dbReference>
<keyword evidence="9 15" id="KW-0130">Cell adhesion</keyword>
<keyword evidence="12 17" id="KW-0472">Membrane</keyword>
<evidence type="ECO:0000256" key="6">
    <source>
        <dbReference type="ARBA" id="ARBA00022729"/>
    </source>
</evidence>
<keyword evidence="13" id="KW-0325">Glycoprotein</keyword>
<dbReference type="CDD" id="cd11304">
    <property type="entry name" value="Cadherin_repeat"/>
    <property type="match status" value="4"/>
</dbReference>
<feature type="domain" description="Cadherin" evidence="19">
    <location>
        <begin position="234"/>
        <end position="341"/>
    </location>
</feature>
<evidence type="ECO:0000256" key="12">
    <source>
        <dbReference type="ARBA" id="ARBA00023136"/>
    </source>
</evidence>
<dbReference type="OrthoDB" id="6079678at2759"/>
<dbReference type="GO" id="GO:0005912">
    <property type="term" value="C:adherens junction"/>
    <property type="evidence" value="ECO:0007669"/>
    <property type="project" value="TreeGrafter"/>
</dbReference>
<reference evidence="20" key="2">
    <citation type="submission" date="2025-08" db="UniProtKB">
        <authorList>
            <consortium name="Ensembl"/>
        </authorList>
    </citation>
    <scope>IDENTIFICATION</scope>
</reference>
<dbReference type="PROSITE" id="PS50268">
    <property type="entry name" value="CADHERIN_2"/>
    <property type="match status" value="4"/>
</dbReference>
<keyword evidence="5" id="KW-0479">Metal-binding</keyword>
<keyword evidence="8 14" id="KW-0106">Calcium</keyword>
<dbReference type="GO" id="GO:0060027">
    <property type="term" value="P:convergent extension involved in gastrulation"/>
    <property type="evidence" value="ECO:0007669"/>
    <property type="project" value="UniProtKB-ARBA"/>
</dbReference>
<dbReference type="PRINTS" id="PR00205">
    <property type="entry name" value="CADHERIN"/>
</dbReference>
<dbReference type="InterPro" id="IPR020894">
    <property type="entry name" value="Cadherin_CS"/>
</dbReference>
<feature type="domain" description="Cadherin" evidence="19">
    <location>
        <begin position="455"/>
        <end position="562"/>
    </location>
</feature>
<evidence type="ECO:0000256" key="15">
    <source>
        <dbReference type="RuleBase" id="RU003318"/>
    </source>
</evidence>
<accession>A0A665VP24</accession>
<gene>
    <name evidence="20" type="primary">dsc2l</name>
</gene>
<dbReference type="InterPro" id="IPR009122">
    <property type="entry name" value="Desmosomal_cadherin"/>
</dbReference>
<keyword evidence="10" id="KW-0965">Cell junction</keyword>
<evidence type="ECO:0000256" key="16">
    <source>
        <dbReference type="RuleBase" id="RU004358"/>
    </source>
</evidence>